<dbReference type="AlphaFoldDB" id="G2XZW6"/>
<dbReference type="Proteomes" id="UP000008177">
    <property type="component" value="Unplaced contigs"/>
</dbReference>
<evidence type="ECO:0000313" key="2">
    <source>
        <dbReference type="Proteomes" id="UP000008177"/>
    </source>
</evidence>
<dbReference type="EMBL" id="FQ790278">
    <property type="protein sequence ID" value="CCD46003.1"/>
    <property type="molecule type" value="Genomic_DNA"/>
</dbReference>
<reference evidence="2" key="1">
    <citation type="journal article" date="2011" name="PLoS Genet.">
        <title>Genomic analysis of the necrotrophic fungal pathogens Sclerotinia sclerotiorum and Botrytis cinerea.</title>
        <authorList>
            <person name="Amselem J."/>
            <person name="Cuomo C.A."/>
            <person name="van Kan J.A."/>
            <person name="Viaud M."/>
            <person name="Benito E.P."/>
            <person name="Couloux A."/>
            <person name="Coutinho P.M."/>
            <person name="de Vries R.P."/>
            <person name="Dyer P.S."/>
            <person name="Fillinger S."/>
            <person name="Fournier E."/>
            <person name="Gout L."/>
            <person name="Hahn M."/>
            <person name="Kohn L."/>
            <person name="Lapalu N."/>
            <person name="Plummer K.M."/>
            <person name="Pradier J.M."/>
            <person name="Quevillon E."/>
            <person name="Sharon A."/>
            <person name="Simon A."/>
            <person name="ten Have A."/>
            <person name="Tudzynski B."/>
            <person name="Tudzynski P."/>
            <person name="Wincker P."/>
            <person name="Andrew M."/>
            <person name="Anthouard V."/>
            <person name="Beever R.E."/>
            <person name="Beffa R."/>
            <person name="Benoit I."/>
            <person name="Bouzid O."/>
            <person name="Brault B."/>
            <person name="Chen Z."/>
            <person name="Choquer M."/>
            <person name="Collemare J."/>
            <person name="Cotton P."/>
            <person name="Danchin E.G."/>
            <person name="Da Silva C."/>
            <person name="Gautier A."/>
            <person name="Giraud C."/>
            <person name="Giraud T."/>
            <person name="Gonzalez C."/>
            <person name="Grossetete S."/>
            <person name="Guldener U."/>
            <person name="Henrissat B."/>
            <person name="Howlett B.J."/>
            <person name="Kodira C."/>
            <person name="Kretschmer M."/>
            <person name="Lappartient A."/>
            <person name="Leroch M."/>
            <person name="Levis C."/>
            <person name="Mauceli E."/>
            <person name="Neuveglise C."/>
            <person name="Oeser B."/>
            <person name="Pearson M."/>
            <person name="Poulain J."/>
            <person name="Poussereau N."/>
            <person name="Quesneville H."/>
            <person name="Rascle C."/>
            <person name="Schumacher J."/>
            <person name="Segurens B."/>
            <person name="Sexton A."/>
            <person name="Silva E."/>
            <person name="Sirven C."/>
            <person name="Soanes D.M."/>
            <person name="Talbot N.J."/>
            <person name="Templeton M."/>
            <person name="Yandava C."/>
            <person name="Yarden O."/>
            <person name="Zeng Q."/>
            <person name="Rollins J.A."/>
            <person name="Lebrun M.H."/>
            <person name="Dickman M."/>
        </authorList>
    </citation>
    <scope>NUCLEOTIDE SEQUENCE [LARGE SCALE GENOMIC DNA]</scope>
    <source>
        <strain evidence="2">T4</strain>
    </source>
</reference>
<name>G2XZW6_BOTF4</name>
<gene>
    <name evidence="1" type="ORF">BofuT4_P050210.1</name>
</gene>
<sequence length="107" mass="12254">MGKPQTYLCIDLTSKFPSSAHSVRHSAYQSTLSFFVLFQPALQPHQEHVHTLPIYPYQERVYSCSEEMLKTLTSIPYCLAHLVQAMEMRNPGPKTANLCLLWALHAY</sequence>
<organism evidence="1 2">
    <name type="scientific">Botryotinia fuckeliana (strain T4)</name>
    <name type="common">Noble rot fungus</name>
    <name type="synonym">Botrytis cinerea</name>
    <dbReference type="NCBI Taxonomy" id="999810"/>
    <lineage>
        <taxon>Eukaryota</taxon>
        <taxon>Fungi</taxon>
        <taxon>Dikarya</taxon>
        <taxon>Ascomycota</taxon>
        <taxon>Pezizomycotina</taxon>
        <taxon>Leotiomycetes</taxon>
        <taxon>Helotiales</taxon>
        <taxon>Sclerotiniaceae</taxon>
        <taxon>Botrytis</taxon>
    </lineage>
</organism>
<proteinExistence type="predicted"/>
<evidence type="ECO:0000313" key="1">
    <source>
        <dbReference type="EMBL" id="CCD46003.1"/>
    </source>
</evidence>
<dbReference type="InParanoid" id="G2XZW6"/>
<protein>
    <submittedName>
        <fullName evidence="1">Uncharacterized protein</fullName>
    </submittedName>
</protein>
<accession>G2XZW6</accession>
<dbReference type="HOGENOM" id="CLU_2209607_0_0_1"/>